<dbReference type="Proteomes" id="UP000274756">
    <property type="component" value="Unassembled WGS sequence"/>
</dbReference>
<evidence type="ECO:0000313" key="3">
    <source>
        <dbReference type="Proteomes" id="UP000274756"/>
    </source>
</evidence>
<reference evidence="4" key="1">
    <citation type="submission" date="2016-04" db="UniProtKB">
        <authorList>
            <consortium name="WormBaseParasite"/>
        </authorList>
    </citation>
    <scope>IDENTIFICATION</scope>
</reference>
<evidence type="ECO:0000313" key="4">
    <source>
        <dbReference type="WBParaSite" id="DME_0001040901-mRNA-1"/>
    </source>
</evidence>
<dbReference type="EMBL" id="UYYG01000205">
    <property type="protein sequence ID" value="VDN53901.1"/>
    <property type="molecule type" value="Genomic_DNA"/>
</dbReference>
<protein>
    <submittedName>
        <fullName evidence="1 4">Uncharacterized protein</fullName>
    </submittedName>
</protein>
<sequence length="109" mass="12633">MISTEIQKNLTLEEFFGTTQFENSIRVPSLNEIEEIEEIEDRILLGNAADCNNEMNSNPHPIHFRSRLSLIPEQHSVIEEVEEQENCDEDDKDSLKITLNAQKNPHQQE</sequence>
<dbReference type="STRING" id="318479.A0A158Q6L3"/>
<dbReference type="Proteomes" id="UP000038040">
    <property type="component" value="Unplaced"/>
</dbReference>
<keyword evidence="3" id="KW-1185">Reference proteome</keyword>
<organism evidence="2 4">
    <name type="scientific">Dracunculus medinensis</name>
    <name type="common">Guinea worm</name>
    <dbReference type="NCBI Taxonomy" id="318479"/>
    <lineage>
        <taxon>Eukaryota</taxon>
        <taxon>Metazoa</taxon>
        <taxon>Ecdysozoa</taxon>
        <taxon>Nematoda</taxon>
        <taxon>Chromadorea</taxon>
        <taxon>Rhabditida</taxon>
        <taxon>Spirurina</taxon>
        <taxon>Dracunculoidea</taxon>
        <taxon>Dracunculidae</taxon>
        <taxon>Dracunculus</taxon>
    </lineage>
</organism>
<gene>
    <name evidence="1" type="ORF">DME_LOCUS3874</name>
</gene>
<dbReference type="WBParaSite" id="DME_0001040901-mRNA-1">
    <property type="protein sequence ID" value="DME_0001040901-mRNA-1"/>
    <property type="gene ID" value="DME_0001040901"/>
</dbReference>
<accession>A0A158Q6L3</accession>
<evidence type="ECO:0000313" key="1">
    <source>
        <dbReference type="EMBL" id="VDN53901.1"/>
    </source>
</evidence>
<name>A0A158Q6L3_DRAME</name>
<dbReference type="AlphaFoldDB" id="A0A158Q6L3"/>
<proteinExistence type="predicted"/>
<reference evidence="1 3" key="2">
    <citation type="submission" date="2018-11" db="EMBL/GenBank/DDBJ databases">
        <authorList>
            <consortium name="Pathogen Informatics"/>
        </authorList>
    </citation>
    <scope>NUCLEOTIDE SEQUENCE [LARGE SCALE GENOMIC DNA]</scope>
</reference>
<evidence type="ECO:0000313" key="2">
    <source>
        <dbReference type="Proteomes" id="UP000038040"/>
    </source>
</evidence>